<sequence length="305" mass="33998">MFEMREIGDPEESESEPRSPTVSFPDHYLIPYIEMCKKSKPITCGCSIILIGLAIFCFFATNYMINYPVTEARKIAFVFAGIFSLVAAASCLNLRFRISPCTDDPDNNVLFEIARRDTDFSDSFSGRLTTDETSFYYGSSEGQSKSETPEESISRAYTIDDPSFADVSRFQYTGHVILPRHSISDNITPDTPLLPERKPLGLSGPFLVKNGIDSKRLQNSGTILDNNKYPPNYSTFENGCEASTTEPLLAESTFQNGHDTPKTEPLLAESTFQNGHDTPETEPQLSKAMFQNDSETLDTEPLLPK</sequence>
<feature type="transmembrane region" description="Helical" evidence="2">
    <location>
        <begin position="42"/>
        <end position="63"/>
    </location>
</feature>
<organism evidence="3 4">
    <name type="scientific">Larinioides sclopetarius</name>
    <dbReference type="NCBI Taxonomy" id="280406"/>
    <lineage>
        <taxon>Eukaryota</taxon>
        <taxon>Metazoa</taxon>
        <taxon>Ecdysozoa</taxon>
        <taxon>Arthropoda</taxon>
        <taxon>Chelicerata</taxon>
        <taxon>Arachnida</taxon>
        <taxon>Araneae</taxon>
        <taxon>Araneomorphae</taxon>
        <taxon>Entelegynae</taxon>
        <taxon>Araneoidea</taxon>
        <taxon>Araneidae</taxon>
        <taxon>Larinioides</taxon>
    </lineage>
</organism>
<dbReference type="AlphaFoldDB" id="A0AAV2B1K4"/>
<evidence type="ECO:0000256" key="1">
    <source>
        <dbReference type="SAM" id="MobiDB-lite"/>
    </source>
</evidence>
<feature type="region of interest" description="Disordered" evidence="1">
    <location>
        <begin position="1"/>
        <end position="22"/>
    </location>
</feature>
<keyword evidence="2" id="KW-1133">Transmembrane helix</keyword>
<feature type="transmembrane region" description="Helical" evidence="2">
    <location>
        <begin position="75"/>
        <end position="94"/>
    </location>
</feature>
<reference evidence="3 4" key="1">
    <citation type="submission" date="2024-04" db="EMBL/GenBank/DDBJ databases">
        <authorList>
            <person name="Rising A."/>
            <person name="Reimegard J."/>
            <person name="Sonavane S."/>
            <person name="Akerstrom W."/>
            <person name="Nylinder S."/>
            <person name="Hedman E."/>
            <person name="Kallberg Y."/>
        </authorList>
    </citation>
    <scope>NUCLEOTIDE SEQUENCE [LARGE SCALE GENOMIC DNA]</scope>
</reference>
<evidence type="ECO:0000256" key="2">
    <source>
        <dbReference type="SAM" id="Phobius"/>
    </source>
</evidence>
<evidence type="ECO:0000313" key="4">
    <source>
        <dbReference type="Proteomes" id="UP001497382"/>
    </source>
</evidence>
<feature type="region of interest" description="Disordered" evidence="1">
    <location>
        <begin position="256"/>
        <end position="305"/>
    </location>
</feature>
<keyword evidence="4" id="KW-1185">Reference proteome</keyword>
<gene>
    <name evidence="3" type="ORF">LARSCL_LOCUS16302</name>
</gene>
<dbReference type="Proteomes" id="UP001497382">
    <property type="component" value="Unassembled WGS sequence"/>
</dbReference>
<keyword evidence="2" id="KW-0472">Membrane</keyword>
<feature type="compositionally biased region" description="Polar residues" evidence="1">
    <location>
        <begin position="270"/>
        <end position="294"/>
    </location>
</feature>
<protein>
    <submittedName>
        <fullName evidence="3">Uncharacterized protein</fullName>
    </submittedName>
</protein>
<comment type="caution">
    <text evidence="3">The sequence shown here is derived from an EMBL/GenBank/DDBJ whole genome shotgun (WGS) entry which is preliminary data.</text>
</comment>
<evidence type="ECO:0000313" key="3">
    <source>
        <dbReference type="EMBL" id="CAL1290140.1"/>
    </source>
</evidence>
<proteinExistence type="predicted"/>
<name>A0AAV2B1K4_9ARAC</name>
<dbReference type="EMBL" id="CAXIEN010000259">
    <property type="protein sequence ID" value="CAL1290140.1"/>
    <property type="molecule type" value="Genomic_DNA"/>
</dbReference>
<keyword evidence="2" id="KW-0812">Transmembrane</keyword>
<accession>A0AAV2B1K4</accession>